<evidence type="ECO:0000256" key="2">
    <source>
        <dbReference type="ARBA" id="ARBA00022692"/>
    </source>
</evidence>
<dbReference type="EMBL" id="JABCIY010000155">
    <property type="protein sequence ID" value="KAF7191800.1"/>
    <property type="molecule type" value="Genomic_DNA"/>
</dbReference>
<comment type="caution">
    <text evidence="11">The sequence shown here is derived from an EMBL/GenBank/DDBJ whole genome shotgun (WGS) entry which is preliminary data.</text>
</comment>
<evidence type="ECO:0000313" key="11">
    <source>
        <dbReference type="EMBL" id="KAF7191800.1"/>
    </source>
</evidence>
<proteinExistence type="inferred from homology"/>
<feature type="transmembrane region" description="Helical" evidence="9">
    <location>
        <begin position="240"/>
        <end position="260"/>
    </location>
</feature>
<comment type="similarity">
    <text evidence="5">Belongs to the major facilitator superfamily. CAR1 family.</text>
</comment>
<evidence type="ECO:0000313" key="12">
    <source>
        <dbReference type="Proteomes" id="UP000660729"/>
    </source>
</evidence>
<dbReference type="InterPro" id="IPR011701">
    <property type="entry name" value="MFS"/>
</dbReference>
<feature type="transmembrane region" description="Helical" evidence="9">
    <location>
        <begin position="456"/>
        <end position="477"/>
    </location>
</feature>
<evidence type="ECO:0000256" key="7">
    <source>
        <dbReference type="ARBA" id="ARBA00069139"/>
    </source>
</evidence>
<name>A0A8H6VHK1_9PEZI</name>
<dbReference type="Gene3D" id="1.20.1250.20">
    <property type="entry name" value="MFS general substrate transporter like domains"/>
    <property type="match status" value="1"/>
</dbReference>
<evidence type="ECO:0000256" key="9">
    <source>
        <dbReference type="SAM" id="Phobius"/>
    </source>
</evidence>
<evidence type="ECO:0000256" key="4">
    <source>
        <dbReference type="ARBA" id="ARBA00023136"/>
    </source>
</evidence>
<feature type="transmembrane region" description="Helical" evidence="9">
    <location>
        <begin position="489"/>
        <end position="511"/>
    </location>
</feature>
<feature type="domain" description="Major facilitator superfamily (MFS) profile" evidence="10">
    <location>
        <begin position="85"/>
        <end position="517"/>
    </location>
</feature>
<feature type="transmembrane region" description="Helical" evidence="9">
    <location>
        <begin position="119"/>
        <end position="139"/>
    </location>
</feature>
<evidence type="ECO:0000256" key="3">
    <source>
        <dbReference type="ARBA" id="ARBA00022989"/>
    </source>
</evidence>
<dbReference type="Pfam" id="PF07690">
    <property type="entry name" value="MFS_1"/>
    <property type="match status" value="1"/>
</dbReference>
<reference evidence="11" key="1">
    <citation type="submission" date="2020-04" db="EMBL/GenBank/DDBJ databases">
        <title>Draft genome resource of the tomato pathogen Pseudocercospora fuligena.</title>
        <authorList>
            <person name="Zaccaron A."/>
        </authorList>
    </citation>
    <scope>NUCLEOTIDE SEQUENCE</scope>
    <source>
        <strain evidence="11">PF001</strain>
    </source>
</reference>
<dbReference type="CDD" id="cd17323">
    <property type="entry name" value="MFS_Tpo1_MDR_like"/>
    <property type="match status" value="1"/>
</dbReference>
<keyword evidence="12" id="KW-1185">Reference proteome</keyword>
<evidence type="ECO:0000256" key="5">
    <source>
        <dbReference type="ARBA" id="ARBA00038347"/>
    </source>
</evidence>
<dbReference type="PANTHER" id="PTHR23502">
    <property type="entry name" value="MAJOR FACILITATOR SUPERFAMILY"/>
    <property type="match status" value="1"/>
</dbReference>
<dbReference type="GO" id="GO:0016020">
    <property type="term" value="C:membrane"/>
    <property type="evidence" value="ECO:0007669"/>
    <property type="project" value="UniProtKB-SubCell"/>
</dbReference>
<dbReference type="FunFam" id="1.20.1250.20:FF:000011">
    <property type="entry name" value="MFS multidrug transporter, putative"/>
    <property type="match status" value="1"/>
</dbReference>
<feature type="transmembrane region" description="Helical" evidence="9">
    <location>
        <begin position="177"/>
        <end position="199"/>
    </location>
</feature>
<organism evidence="11 12">
    <name type="scientific">Pseudocercospora fuligena</name>
    <dbReference type="NCBI Taxonomy" id="685502"/>
    <lineage>
        <taxon>Eukaryota</taxon>
        <taxon>Fungi</taxon>
        <taxon>Dikarya</taxon>
        <taxon>Ascomycota</taxon>
        <taxon>Pezizomycotina</taxon>
        <taxon>Dothideomycetes</taxon>
        <taxon>Dothideomycetidae</taxon>
        <taxon>Mycosphaerellales</taxon>
        <taxon>Mycosphaerellaceae</taxon>
        <taxon>Pseudocercospora</taxon>
    </lineage>
</organism>
<keyword evidence="3 9" id="KW-1133">Transmembrane helix</keyword>
<protein>
    <recommendedName>
        <fullName evidence="7">Cercosporin MFS transporter CTB4</fullName>
    </recommendedName>
    <alternativeName>
        <fullName evidence="8">Cercosporin toxin biosynthesis cluster protein 4</fullName>
    </alternativeName>
</protein>
<evidence type="ECO:0000256" key="6">
    <source>
        <dbReference type="ARBA" id="ARBA00053977"/>
    </source>
</evidence>
<feature type="transmembrane region" description="Helical" evidence="9">
    <location>
        <begin position="394"/>
        <end position="416"/>
    </location>
</feature>
<feature type="transmembrane region" description="Helical" evidence="9">
    <location>
        <begin position="428"/>
        <end position="449"/>
    </location>
</feature>
<dbReference type="PROSITE" id="PS50850">
    <property type="entry name" value="MFS"/>
    <property type="match status" value="1"/>
</dbReference>
<dbReference type="OrthoDB" id="5296287at2759"/>
<feature type="transmembrane region" description="Helical" evidence="9">
    <location>
        <begin position="309"/>
        <end position="334"/>
    </location>
</feature>
<feature type="transmembrane region" description="Helical" evidence="9">
    <location>
        <begin position="211"/>
        <end position="234"/>
    </location>
</feature>
<dbReference type="PANTHER" id="PTHR23502:SF68">
    <property type="entry name" value="MULTIDRUG TRANSPORTER, PUTATIVE (AFU_ORTHOLOGUE AFUA_3G01120)-RELATED"/>
    <property type="match status" value="1"/>
</dbReference>
<dbReference type="InterPro" id="IPR036259">
    <property type="entry name" value="MFS_trans_sf"/>
</dbReference>
<comment type="function">
    <text evidence="6">MFS transporter; part of the gene cluster that mediates the biosynthesis of cercosporin, a light-activated, non-host-selective toxin. The perylenequinone chromophore of cercosporin absorbs light energy to attain an electronically-activated triplet state and produces active oxygen species such as the hydroxyl radical, superoxide, hydrogen peroxide or singlet oxygen upon reaction with oxygen molecules. These reactive oxygen species cause damage to various cellular components including lipids, proteins and nucleic acids. Responsible for secretion and accumulation of cercosporin, but does not play any roles in self-protection against the toxicity of cercosporin.</text>
</comment>
<feature type="transmembrane region" description="Helical" evidence="9">
    <location>
        <begin position="354"/>
        <end position="373"/>
    </location>
</feature>
<dbReference type="Proteomes" id="UP000660729">
    <property type="component" value="Unassembled WGS sequence"/>
</dbReference>
<comment type="subcellular location">
    <subcellularLocation>
        <location evidence="1">Membrane</location>
        <topology evidence="1">Multi-pass membrane protein</topology>
    </subcellularLocation>
</comment>
<accession>A0A8H6VHK1</accession>
<evidence type="ECO:0000256" key="1">
    <source>
        <dbReference type="ARBA" id="ARBA00004141"/>
    </source>
</evidence>
<feature type="transmembrane region" description="Helical" evidence="9">
    <location>
        <begin position="151"/>
        <end position="171"/>
    </location>
</feature>
<evidence type="ECO:0000259" key="10">
    <source>
        <dbReference type="PROSITE" id="PS50850"/>
    </source>
</evidence>
<evidence type="ECO:0000256" key="8">
    <source>
        <dbReference type="ARBA" id="ARBA00077167"/>
    </source>
</evidence>
<sequence length="539" mass="58665">MLPAIAKSELSRENSLTQTITIGSIHNASPSLIQKTVLNEKAEKASTRDEPPSDQHDEFEVYWNEPADGDPENPVSWSHRRKAAIIGLVAFVSFLTPLASAMFTPGIPQLMEDFHQTSSILATFVVSIFVLGFALGPLIVAPVSELMGRNVVYHTCNVFFVIFTVCCAVSVNMGMMLVFRFLAGFAGVGALTIGGGTIADMIPIQQRGAYMSLWSLGPIFGPIVGPIAGGFLIESTSWRWTFWVIAIASGVVTVVCWFILKETYATVILERKAAKLRKQTGDSRYHVRGAPTLTKKQIWSEAITRPIKILLFSPVASLMCVYIAILFGLFYILFTTFTYVFQDQYGFSTEAAGLSYVGSGIGTLIGLGYSSVMSDRAVKKKIANGLIPIPEDRLPFYMVLPGVLFIPAGVFMYGWGAEYQVHWIVPEIGTSIQSAGSQLIIFCVLTYLVDSYGVHAASALAACAVLRNLAGALIPMGGLKVYEALGVGWGNTMLAFVTLAIAPIPVLFRIFGQRLRERHLRHTFGGEGEGEQQASRVEA</sequence>
<feature type="transmembrane region" description="Helical" evidence="9">
    <location>
        <begin position="83"/>
        <end position="107"/>
    </location>
</feature>
<dbReference type="GO" id="GO:0022857">
    <property type="term" value="F:transmembrane transporter activity"/>
    <property type="evidence" value="ECO:0007669"/>
    <property type="project" value="InterPro"/>
</dbReference>
<keyword evidence="4 9" id="KW-0472">Membrane</keyword>
<dbReference type="AlphaFoldDB" id="A0A8H6VHK1"/>
<dbReference type="SUPFAM" id="SSF103473">
    <property type="entry name" value="MFS general substrate transporter"/>
    <property type="match status" value="1"/>
</dbReference>
<gene>
    <name evidence="11" type="ORF">HII31_06845</name>
</gene>
<keyword evidence="2 9" id="KW-0812">Transmembrane</keyword>
<dbReference type="InterPro" id="IPR020846">
    <property type="entry name" value="MFS_dom"/>
</dbReference>